<accession>A0A645JJS6</accession>
<evidence type="ECO:0000313" key="1">
    <source>
        <dbReference type="EMBL" id="MPN60584.1"/>
    </source>
</evidence>
<organism evidence="1">
    <name type="scientific">bioreactor metagenome</name>
    <dbReference type="NCBI Taxonomy" id="1076179"/>
    <lineage>
        <taxon>unclassified sequences</taxon>
        <taxon>metagenomes</taxon>
        <taxon>ecological metagenomes</taxon>
    </lineage>
</organism>
<dbReference type="EMBL" id="VSSQ01136045">
    <property type="protein sequence ID" value="MPN60584.1"/>
    <property type="molecule type" value="Genomic_DNA"/>
</dbReference>
<protein>
    <submittedName>
        <fullName evidence="1">Uncharacterized protein</fullName>
    </submittedName>
</protein>
<gene>
    <name evidence="1" type="ORF">SDC9_208313</name>
</gene>
<sequence length="76" mass="7781">MTAEFERGAQAALELARLFGCEAALLKERSPSCGCGVIHDGSFSGGLTAGDGVTAALLKVKGIPVYGESRLEELPG</sequence>
<name>A0A645JJS6_9ZZZZ</name>
<reference evidence="1" key="1">
    <citation type="submission" date="2019-08" db="EMBL/GenBank/DDBJ databases">
        <authorList>
            <person name="Kucharzyk K."/>
            <person name="Murdoch R.W."/>
            <person name="Higgins S."/>
            <person name="Loffler F."/>
        </authorList>
    </citation>
    <scope>NUCLEOTIDE SEQUENCE</scope>
</reference>
<comment type="caution">
    <text evidence="1">The sequence shown here is derived from an EMBL/GenBank/DDBJ whole genome shotgun (WGS) entry which is preliminary data.</text>
</comment>
<dbReference type="InterPro" id="IPR007553">
    <property type="entry name" value="2-thiour_desulf"/>
</dbReference>
<dbReference type="Pfam" id="PF04463">
    <property type="entry name" value="2-thiour_desulf"/>
    <property type="match status" value="1"/>
</dbReference>
<proteinExistence type="predicted"/>
<dbReference type="AlphaFoldDB" id="A0A645JJS6"/>